<protein>
    <submittedName>
        <fullName evidence="1">Uncharacterized protein</fullName>
    </submittedName>
</protein>
<proteinExistence type="predicted"/>
<accession>A0A2U1SNC3</accession>
<dbReference type="OrthoDB" id="5569098at2"/>
<gene>
    <name evidence="1" type="ORF">C5689_14630</name>
</gene>
<evidence type="ECO:0000313" key="2">
    <source>
        <dbReference type="Proteomes" id="UP000245137"/>
    </source>
</evidence>
<dbReference type="AlphaFoldDB" id="A0A2U1SNC3"/>
<dbReference type="RefSeq" id="WP_108918004.1">
    <property type="nucleotide sequence ID" value="NZ_BGJY01000014.1"/>
</dbReference>
<keyword evidence="2" id="KW-1185">Reference proteome</keyword>
<organism evidence="1 2">
    <name type="scientific">Methylosinus sporium</name>
    <dbReference type="NCBI Taxonomy" id="428"/>
    <lineage>
        <taxon>Bacteria</taxon>
        <taxon>Pseudomonadati</taxon>
        <taxon>Pseudomonadota</taxon>
        <taxon>Alphaproteobacteria</taxon>
        <taxon>Hyphomicrobiales</taxon>
        <taxon>Methylocystaceae</taxon>
        <taxon>Methylosinus</taxon>
    </lineage>
</organism>
<sequence length="91" mass="9992">MLPQVVLVDGVPRCVIRPTDQKALDRFVRNSRKWLQAGNAEAKCTYRPADDTERAVWTDAFELHKAAGSDEESFFGIPLICAAAMAAAPSE</sequence>
<name>A0A2U1SNC3_METSR</name>
<comment type="caution">
    <text evidence="1">The sequence shown here is derived from an EMBL/GenBank/DDBJ whole genome shotgun (WGS) entry which is preliminary data.</text>
</comment>
<dbReference type="EMBL" id="PUIV01000028">
    <property type="protein sequence ID" value="PWB93095.1"/>
    <property type="molecule type" value="Genomic_DNA"/>
</dbReference>
<reference evidence="1 2" key="1">
    <citation type="journal article" date="2018" name="Appl. Microbiol. Biotechnol.">
        <title>Co-cultivation of the strictly anaerobic methanogen Methanosarcina barkeri with aerobic methanotrophs in an oxygen-limited membrane bioreactor.</title>
        <authorList>
            <person name="In 't Zandt M.H."/>
            <person name="van den Bosch T.J.M."/>
            <person name="Rijkers R."/>
            <person name="van Kessel M.A.H.J."/>
            <person name="Jetten M.S.M."/>
            <person name="Welte C.U."/>
        </authorList>
    </citation>
    <scope>NUCLEOTIDE SEQUENCE [LARGE SCALE GENOMIC DNA]</scope>
    <source>
        <strain evidence="1 2">DSM 17706</strain>
    </source>
</reference>
<dbReference type="Proteomes" id="UP000245137">
    <property type="component" value="Unassembled WGS sequence"/>
</dbReference>
<evidence type="ECO:0000313" key="1">
    <source>
        <dbReference type="EMBL" id="PWB93095.1"/>
    </source>
</evidence>